<name>A0A1M4MX51_9RHOB</name>
<dbReference type="AlphaFoldDB" id="A0A1M4MX51"/>
<evidence type="ECO:0000256" key="3">
    <source>
        <dbReference type="ARBA" id="ARBA00022575"/>
    </source>
</evidence>
<dbReference type="RefSeq" id="WP_072703506.1">
    <property type="nucleotide sequence ID" value="NZ_FMJB01000019.1"/>
</dbReference>
<dbReference type="GO" id="GO:0018580">
    <property type="term" value="F:nitronate monooxygenase activity"/>
    <property type="evidence" value="ECO:0007669"/>
    <property type="project" value="InterPro"/>
</dbReference>
<evidence type="ECO:0000256" key="9">
    <source>
        <dbReference type="ARBA" id="ARBA00031155"/>
    </source>
</evidence>
<dbReference type="CDD" id="cd04730">
    <property type="entry name" value="NPD_like"/>
    <property type="match status" value="1"/>
</dbReference>
<dbReference type="SUPFAM" id="SSF51412">
    <property type="entry name" value="Inosine monophosphate dehydrogenase (IMPDH)"/>
    <property type="match status" value="1"/>
</dbReference>
<dbReference type="PROSITE" id="PS51257">
    <property type="entry name" value="PROKAR_LIPOPROTEIN"/>
    <property type="match status" value="1"/>
</dbReference>
<keyword evidence="13" id="KW-1185">Reference proteome</keyword>
<evidence type="ECO:0000256" key="5">
    <source>
        <dbReference type="ARBA" id="ARBA00022643"/>
    </source>
</evidence>
<dbReference type="PANTHER" id="PTHR42747:SF3">
    <property type="entry name" value="NITRONATE MONOOXYGENASE-RELATED"/>
    <property type="match status" value="1"/>
</dbReference>
<dbReference type="Proteomes" id="UP000184085">
    <property type="component" value="Unassembled WGS sequence"/>
</dbReference>
<keyword evidence="3" id="KW-0216">Detoxification</keyword>
<proteinExistence type="inferred from homology"/>
<dbReference type="GO" id="GO:0009636">
    <property type="term" value="P:response to toxic substance"/>
    <property type="evidence" value="ECO:0007669"/>
    <property type="project" value="UniProtKB-KW"/>
</dbReference>
<comment type="similarity">
    <text evidence="2">Belongs to the nitronate monooxygenase family. NMO class I subfamily.</text>
</comment>
<dbReference type="PANTHER" id="PTHR42747">
    <property type="entry name" value="NITRONATE MONOOXYGENASE-RELATED"/>
    <property type="match status" value="1"/>
</dbReference>
<sequence length="356" mass="36409">MLGQAKQRAQTFCDDYGLDLPILMAPMAGACPPALAAAVMKAGGMGACGALLMAPDAIAQWAADVRTTQAGPFQLNLWVPDPKPARDRAHETRVADFLAQWGPRPTEISAGLPVSFADQCDALIEARPAVISSIMGIFPPEVVAQLKAQGIRWFATATTVAEALAAEEAGADAIVAQGSEAGGHRGAFEAQNAAAQTIGLVSLVAAICDAVKVPVIATGGIADARGALAALVLGASAVQIGTALLRTPEAAIPAAWADAIGRARPEDTAVTRAFSGRLGRSLRTDYVTAAEAADAPDPLPYPLQRSATGPMRAAGTQDNDIARLQAWAGQSAALAQAAPAEDVVRNLWAEVKAALG</sequence>
<evidence type="ECO:0000256" key="1">
    <source>
        <dbReference type="ARBA" id="ARBA00001917"/>
    </source>
</evidence>
<gene>
    <name evidence="12" type="ORF">KARMA_0481</name>
</gene>
<dbReference type="FunFam" id="3.20.20.70:FF:000154">
    <property type="entry name" value="Probable nitronate monooxygenase"/>
    <property type="match status" value="1"/>
</dbReference>
<evidence type="ECO:0000256" key="4">
    <source>
        <dbReference type="ARBA" id="ARBA00022630"/>
    </source>
</evidence>
<dbReference type="Pfam" id="PF03060">
    <property type="entry name" value="NMO"/>
    <property type="match status" value="1"/>
</dbReference>
<dbReference type="InterPro" id="IPR004136">
    <property type="entry name" value="NMO"/>
</dbReference>
<evidence type="ECO:0000256" key="7">
    <source>
        <dbReference type="ARBA" id="ARBA00023002"/>
    </source>
</evidence>
<evidence type="ECO:0000313" key="12">
    <source>
        <dbReference type="EMBL" id="SCM66307.1"/>
    </source>
</evidence>
<dbReference type="GO" id="GO:0000166">
    <property type="term" value="F:nucleotide binding"/>
    <property type="evidence" value="ECO:0007669"/>
    <property type="project" value="UniProtKB-KW"/>
</dbReference>
<dbReference type="EMBL" id="FMJB01000019">
    <property type="protein sequence ID" value="SCM66307.1"/>
    <property type="molecule type" value="Genomic_DNA"/>
</dbReference>
<evidence type="ECO:0000256" key="11">
    <source>
        <dbReference type="ARBA" id="ARBA00067136"/>
    </source>
</evidence>
<dbReference type="Gene3D" id="3.20.20.70">
    <property type="entry name" value="Aldolase class I"/>
    <property type="match status" value="1"/>
</dbReference>
<keyword evidence="6" id="KW-0547">Nucleotide-binding</keyword>
<evidence type="ECO:0000256" key="8">
    <source>
        <dbReference type="ARBA" id="ARBA00023033"/>
    </source>
</evidence>
<keyword evidence="7" id="KW-0560">Oxidoreductase</keyword>
<evidence type="ECO:0000313" key="13">
    <source>
        <dbReference type="Proteomes" id="UP000184085"/>
    </source>
</evidence>
<keyword evidence="4" id="KW-0285">Flavoprotein</keyword>
<comment type="catalytic activity">
    <reaction evidence="10">
        <text>3 propionate 3-nitronate + 3 O2 + H2O = 3 3-oxopropanoate + 2 nitrate + nitrite + H2O2 + 3 H(+)</text>
        <dbReference type="Rhea" id="RHEA:57332"/>
        <dbReference type="ChEBI" id="CHEBI:15377"/>
        <dbReference type="ChEBI" id="CHEBI:15378"/>
        <dbReference type="ChEBI" id="CHEBI:15379"/>
        <dbReference type="ChEBI" id="CHEBI:16240"/>
        <dbReference type="ChEBI" id="CHEBI:16301"/>
        <dbReference type="ChEBI" id="CHEBI:17632"/>
        <dbReference type="ChEBI" id="CHEBI:33190"/>
        <dbReference type="ChEBI" id="CHEBI:136067"/>
    </reaction>
</comment>
<comment type="cofactor">
    <cofactor evidence="1">
        <name>FMN</name>
        <dbReference type="ChEBI" id="CHEBI:58210"/>
    </cofactor>
</comment>
<evidence type="ECO:0000256" key="6">
    <source>
        <dbReference type="ARBA" id="ARBA00022741"/>
    </source>
</evidence>
<keyword evidence="8" id="KW-0503">Monooxygenase</keyword>
<evidence type="ECO:0000256" key="2">
    <source>
        <dbReference type="ARBA" id="ARBA00009881"/>
    </source>
</evidence>
<accession>A0A1M4MX51</accession>
<protein>
    <recommendedName>
        <fullName evidence="11">Nitronate monooxygenase</fullName>
    </recommendedName>
    <alternativeName>
        <fullName evidence="9">Propionate 3-nitronate monooxygenase</fullName>
    </alternativeName>
</protein>
<keyword evidence="5" id="KW-0288">FMN</keyword>
<dbReference type="InterPro" id="IPR013785">
    <property type="entry name" value="Aldolase_TIM"/>
</dbReference>
<reference evidence="13" key="1">
    <citation type="submission" date="2016-09" db="EMBL/GenBank/DDBJ databases">
        <authorList>
            <person name="Wibberg D."/>
        </authorList>
    </citation>
    <scope>NUCLEOTIDE SEQUENCE [LARGE SCALE GENOMIC DNA]</scope>
</reference>
<organism evidence="12 13">
    <name type="scientific">Donghicola eburneus</name>
    <dbReference type="NCBI Taxonomy" id="393278"/>
    <lineage>
        <taxon>Bacteria</taxon>
        <taxon>Pseudomonadati</taxon>
        <taxon>Pseudomonadota</taxon>
        <taxon>Alphaproteobacteria</taxon>
        <taxon>Rhodobacterales</taxon>
        <taxon>Roseobacteraceae</taxon>
        <taxon>Donghicola</taxon>
    </lineage>
</organism>
<evidence type="ECO:0000256" key="10">
    <source>
        <dbReference type="ARBA" id="ARBA00049401"/>
    </source>
</evidence>